<sequence length="122" mass="14073">MATQTTSKLTEQQAIELSNEILRLEATVKEMKKQLKEYVEENGELVAGDTVWKFQQSVSWDFSESDKTKEFLKSLVIDGLTTDPYSVVTISKPKIDKFELDDDYLANFAKKKVSNRFVNRKK</sequence>
<feature type="coiled-coil region" evidence="1">
    <location>
        <begin position="7"/>
        <end position="41"/>
    </location>
</feature>
<evidence type="ECO:0000313" key="2">
    <source>
        <dbReference type="EMBL" id="MRI66182.1"/>
    </source>
</evidence>
<keyword evidence="3" id="KW-1185">Reference proteome</keyword>
<evidence type="ECO:0000313" key="3">
    <source>
        <dbReference type="Proteomes" id="UP000435187"/>
    </source>
</evidence>
<protein>
    <submittedName>
        <fullName evidence="2">Uncharacterized protein</fullName>
    </submittedName>
</protein>
<comment type="caution">
    <text evidence="2">The sequence shown here is derived from an EMBL/GenBank/DDBJ whole genome shotgun (WGS) entry which is preliminary data.</text>
</comment>
<evidence type="ECO:0000256" key="1">
    <source>
        <dbReference type="SAM" id="Coils"/>
    </source>
</evidence>
<dbReference type="EMBL" id="WJEE01000012">
    <property type="protein sequence ID" value="MRI66182.1"/>
    <property type="molecule type" value="Genomic_DNA"/>
</dbReference>
<organism evidence="2 3">
    <name type="scientific">Gracilibacillus thailandensis</name>
    <dbReference type="NCBI Taxonomy" id="563735"/>
    <lineage>
        <taxon>Bacteria</taxon>
        <taxon>Bacillati</taxon>
        <taxon>Bacillota</taxon>
        <taxon>Bacilli</taxon>
        <taxon>Bacillales</taxon>
        <taxon>Bacillaceae</taxon>
        <taxon>Gracilibacillus</taxon>
    </lineage>
</organism>
<proteinExistence type="predicted"/>
<reference evidence="2 3" key="1">
    <citation type="submission" date="2019-10" db="EMBL/GenBank/DDBJ databases">
        <title>Gracilibacillus salitolerans sp. nov., a moderate halophile isolated from a saline soil in northwest China.</title>
        <authorList>
            <person name="Gan L."/>
        </authorList>
    </citation>
    <scope>NUCLEOTIDE SEQUENCE [LARGE SCALE GENOMIC DNA]</scope>
    <source>
        <strain evidence="2 3">TP2-8</strain>
    </source>
</reference>
<dbReference type="RefSeq" id="WP_144547107.1">
    <property type="nucleotide sequence ID" value="NZ_JBHUMW010000103.1"/>
</dbReference>
<gene>
    <name evidence="2" type="ORF">GH885_07460</name>
</gene>
<accession>A0A6N7QYA8</accession>
<name>A0A6N7QYA8_9BACI</name>
<dbReference type="Proteomes" id="UP000435187">
    <property type="component" value="Unassembled WGS sequence"/>
</dbReference>
<dbReference type="AlphaFoldDB" id="A0A6N7QYA8"/>
<keyword evidence="1" id="KW-0175">Coiled coil</keyword>